<feature type="region of interest" description="Disordered" evidence="1">
    <location>
        <begin position="52"/>
        <end position="72"/>
    </location>
</feature>
<accession>W7N175</accession>
<reference evidence="2 3" key="1">
    <citation type="journal article" date="2010" name="Nature">
        <title>Comparative genomics reveals mobile pathogenicity chromosomes in Fusarium.</title>
        <authorList>
            <person name="Ma L.J."/>
            <person name="van der Does H.C."/>
            <person name="Borkovich K.A."/>
            <person name="Coleman J.J."/>
            <person name="Daboussi M.J."/>
            <person name="Di Pietro A."/>
            <person name="Dufresne M."/>
            <person name="Freitag M."/>
            <person name="Grabherr M."/>
            <person name="Henrissat B."/>
            <person name="Houterman P.M."/>
            <person name="Kang S."/>
            <person name="Shim W.B."/>
            <person name="Woloshuk C."/>
            <person name="Xie X."/>
            <person name="Xu J.R."/>
            <person name="Antoniw J."/>
            <person name="Baker S.E."/>
            <person name="Bluhm B.H."/>
            <person name="Breakspear A."/>
            <person name="Brown D.W."/>
            <person name="Butchko R.A."/>
            <person name="Chapman S."/>
            <person name="Coulson R."/>
            <person name="Coutinho P.M."/>
            <person name="Danchin E.G."/>
            <person name="Diener A."/>
            <person name="Gale L.R."/>
            <person name="Gardiner D.M."/>
            <person name="Goff S."/>
            <person name="Hammond-Kosack K.E."/>
            <person name="Hilburn K."/>
            <person name="Hua-Van A."/>
            <person name="Jonkers W."/>
            <person name="Kazan K."/>
            <person name="Kodira C.D."/>
            <person name="Koehrsen M."/>
            <person name="Kumar L."/>
            <person name="Lee Y.H."/>
            <person name="Li L."/>
            <person name="Manners J.M."/>
            <person name="Miranda-Saavedra D."/>
            <person name="Mukherjee M."/>
            <person name="Park G."/>
            <person name="Park J."/>
            <person name="Park S.Y."/>
            <person name="Proctor R.H."/>
            <person name="Regev A."/>
            <person name="Ruiz-Roldan M.C."/>
            <person name="Sain D."/>
            <person name="Sakthikumar S."/>
            <person name="Sykes S."/>
            <person name="Schwartz D.C."/>
            <person name="Turgeon B.G."/>
            <person name="Wapinski I."/>
            <person name="Yoder O."/>
            <person name="Young S."/>
            <person name="Zeng Q."/>
            <person name="Zhou S."/>
            <person name="Galagan J."/>
            <person name="Cuomo C.A."/>
            <person name="Kistler H.C."/>
            <person name="Rep M."/>
        </authorList>
    </citation>
    <scope>NUCLEOTIDE SEQUENCE [LARGE SCALE GENOMIC DNA]</scope>
    <source>
        <strain evidence="3">M3125 / FGSC 7600</strain>
    </source>
</reference>
<dbReference type="EMBL" id="DS022254">
    <property type="protein sequence ID" value="EWG50487.1"/>
    <property type="molecule type" value="Genomic_DNA"/>
</dbReference>
<organism evidence="2 3">
    <name type="scientific">Gibberella moniliformis (strain M3125 / FGSC 7600)</name>
    <name type="common">Maize ear and stalk rot fungus</name>
    <name type="synonym">Fusarium verticillioides</name>
    <dbReference type="NCBI Taxonomy" id="334819"/>
    <lineage>
        <taxon>Eukaryota</taxon>
        <taxon>Fungi</taxon>
        <taxon>Dikarya</taxon>
        <taxon>Ascomycota</taxon>
        <taxon>Pezizomycotina</taxon>
        <taxon>Sordariomycetes</taxon>
        <taxon>Hypocreomycetidae</taxon>
        <taxon>Hypocreales</taxon>
        <taxon>Nectriaceae</taxon>
        <taxon>Fusarium</taxon>
        <taxon>Fusarium fujikuroi species complex</taxon>
    </lineage>
</organism>
<evidence type="ECO:0000256" key="1">
    <source>
        <dbReference type="SAM" id="MobiDB-lite"/>
    </source>
</evidence>
<dbReference type="RefSeq" id="XP_018756678.1">
    <property type="nucleotide sequence ID" value="XM_018898745.1"/>
</dbReference>
<dbReference type="EMBL" id="CM000578">
    <property type="protein sequence ID" value="EWG50487.1"/>
    <property type="molecule type" value="Genomic_DNA"/>
</dbReference>
<feature type="compositionally biased region" description="Polar residues" evidence="1">
    <location>
        <begin position="52"/>
        <end position="62"/>
    </location>
</feature>
<dbReference type="Proteomes" id="UP000009096">
    <property type="component" value="Chromosome 1"/>
</dbReference>
<evidence type="ECO:0000313" key="2">
    <source>
        <dbReference type="EMBL" id="EWG50487.1"/>
    </source>
</evidence>
<sequence>MEVREAEIGDPSSVEQILATGKMVRDMLSRVRGAVSIEDGNNLNVAEGAEQFNSHSNRQNPSHPHDGRRREAETANVRKIIDFKPTPRHGRQILLVEANSGGRGYILQAEFQLSSHGQALVPGFWDCFATPKQSKPSPSGPDSTASTSTLNLMIHMAISEINFGMLISRPRQCHDLTAY</sequence>
<feature type="compositionally biased region" description="Basic and acidic residues" evidence="1">
    <location>
        <begin position="63"/>
        <end position="72"/>
    </location>
</feature>
<dbReference type="KEGG" id="fvr:FVEG_09691"/>
<dbReference type="VEuPathDB" id="FungiDB:FVEG_09691"/>
<evidence type="ECO:0000313" key="3">
    <source>
        <dbReference type="Proteomes" id="UP000009096"/>
    </source>
</evidence>
<name>W7N175_GIBM7</name>
<keyword evidence="3" id="KW-1185">Reference proteome</keyword>
<gene>
    <name evidence="2" type="ORF">FVEG_09691</name>
</gene>
<proteinExistence type="predicted"/>
<dbReference type="GeneID" id="30067330"/>
<protein>
    <submittedName>
        <fullName evidence="2">Uncharacterized protein</fullName>
    </submittedName>
</protein>
<dbReference type="AlphaFoldDB" id="W7N175"/>
<dbReference type="OrthoDB" id="5106893at2759"/>